<reference evidence="6 7" key="1">
    <citation type="submission" date="2018-09" db="EMBL/GenBank/DDBJ databases">
        <title>Novel species of Cryobacterium.</title>
        <authorList>
            <person name="Liu Q."/>
            <person name="Xin Y.-H."/>
        </authorList>
    </citation>
    <scope>NUCLEOTIDE SEQUENCE [LARGE SCALE GENOMIC DNA]</scope>
    <source>
        <strain evidence="6 7">Hh39</strain>
    </source>
</reference>
<keyword evidence="1" id="KW-0805">Transcription regulation</keyword>
<dbReference type="PANTHER" id="PTHR30055">
    <property type="entry name" value="HTH-TYPE TRANSCRIPTIONAL REGULATOR RUTR"/>
    <property type="match status" value="1"/>
</dbReference>
<dbReference type="Gene3D" id="1.10.357.10">
    <property type="entry name" value="Tetracycline Repressor, domain 2"/>
    <property type="match status" value="1"/>
</dbReference>
<dbReference type="InterPro" id="IPR009057">
    <property type="entry name" value="Homeodomain-like_sf"/>
</dbReference>
<comment type="caution">
    <text evidence="6">The sequence shown here is derived from an EMBL/GenBank/DDBJ whole genome shotgun (WGS) entry which is preliminary data.</text>
</comment>
<gene>
    <name evidence="6" type="ORF">D6T64_01135</name>
</gene>
<evidence type="ECO:0000313" key="7">
    <source>
        <dbReference type="Proteomes" id="UP000272015"/>
    </source>
</evidence>
<accession>A0A3A5MP49</accession>
<dbReference type="Gene3D" id="1.10.10.60">
    <property type="entry name" value="Homeodomain-like"/>
    <property type="match status" value="1"/>
</dbReference>
<protein>
    <submittedName>
        <fullName evidence="6">TetR/AcrR family transcriptional regulator</fullName>
    </submittedName>
</protein>
<dbReference type="Pfam" id="PF00440">
    <property type="entry name" value="TetR_N"/>
    <property type="match status" value="1"/>
</dbReference>
<dbReference type="RefSeq" id="WP_119970621.1">
    <property type="nucleotide sequence ID" value="NZ_JBHSQA010000036.1"/>
</dbReference>
<dbReference type="PANTHER" id="PTHR30055:SF149">
    <property type="entry name" value="TETR-FAMILY TRANSCRIPTIONAL REGULATOR"/>
    <property type="match status" value="1"/>
</dbReference>
<evidence type="ECO:0000313" key="6">
    <source>
        <dbReference type="EMBL" id="RJT91880.1"/>
    </source>
</evidence>
<organism evidence="6 7">
    <name type="scientific">Cryobacterium melibiosiphilum</name>
    <dbReference type="NCBI Taxonomy" id="995039"/>
    <lineage>
        <taxon>Bacteria</taxon>
        <taxon>Bacillati</taxon>
        <taxon>Actinomycetota</taxon>
        <taxon>Actinomycetes</taxon>
        <taxon>Micrococcales</taxon>
        <taxon>Microbacteriaceae</taxon>
        <taxon>Cryobacterium</taxon>
    </lineage>
</organism>
<dbReference type="Proteomes" id="UP000272015">
    <property type="component" value="Unassembled WGS sequence"/>
</dbReference>
<keyword evidence="3" id="KW-0804">Transcription</keyword>
<dbReference type="InterPro" id="IPR050109">
    <property type="entry name" value="HTH-type_TetR-like_transc_reg"/>
</dbReference>
<proteinExistence type="predicted"/>
<dbReference type="PROSITE" id="PS50977">
    <property type="entry name" value="HTH_TETR_2"/>
    <property type="match status" value="1"/>
</dbReference>
<feature type="domain" description="HTH tetR-type" evidence="5">
    <location>
        <begin position="12"/>
        <end position="72"/>
    </location>
</feature>
<dbReference type="InterPro" id="IPR011075">
    <property type="entry name" value="TetR_C"/>
</dbReference>
<evidence type="ECO:0000256" key="1">
    <source>
        <dbReference type="ARBA" id="ARBA00023015"/>
    </source>
</evidence>
<evidence type="ECO:0000256" key="4">
    <source>
        <dbReference type="PROSITE-ProRule" id="PRU00335"/>
    </source>
</evidence>
<dbReference type="SUPFAM" id="SSF46689">
    <property type="entry name" value="Homeodomain-like"/>
    <property type="match status" value="1"/>
</dbReference>
<evidence type="ECO:0000256" key="2">
    <source>
        <dbReference type="ARBA" id="ARBA00023125"/>
    </source>
</evidence>
<dbReference type="GO" id="GO:0000976">
    <property type="term" value="F:transcription cis-regulatory region binding"/>
    <property type="evidence" value="ECO:0007669"/>
    <property type="project" value="TreeGrafter"/>
</dbReference>
<feature type="DNA-binding region" description="H-T-H motif" evidence="4">
    <location>
        <begin position="35"/>
        <end position="54"/>
    </location>
</feature>
<sequence>MQNNRMGRPHVSGITETLLEAAERIMMGEGYAALTVDGLVNEIGTTRPTFYRRFPNIAHLALEVIKTRFGGVNNVDTGSLYEDLLVLQREEIAMYASPLLRNNLPGILDAAGADETLRDLCDSQFASPRRSNVARVIDAAVQRGEIDGAGIDIEYFCDMLVGPVLSRALLPTGAPLDDQLARLTTESAVMWLNNRLHTEN</sequence>
<dbReference type="Pfam" id="PF16859">
    <property type="entry name" value="TetR_C_11"/>
    <property type="match status" value="1"/>
</dbReference>
<evidence type="ECO:0000259" key="5">
    <source>
        <dbReference type="PROSITE" id="PS50977"/>
    </source>
</evidence>
<dbReference type="OrthoDB" id="9796019at2"/>
<dbReference type="InterPro" id="IPR001647">
    <property type="entry name" value="HTH_TetR"/>
</dbReference>
<keyword evidence="2 4" id="KW-0238">DNA-binding</keyword>
<dbReference type="AlphaFoldDB" id="A0A3A5MP49"/>
<evidence type="ECO:0000256" key="3">
    <source>
        <dbReference type="ARBA" id="ARBA00023163"/>
    </source>
</evidence>
<dbReference type="SUPFAM" id="SSF48498">
    <property type="entry name" value="Tetracyclin repressor-like, C-terminal domain"/>
    <property type="match status" value="1"/>
</dbReference>
<keyword evidence="7" id="KW-1185">Reference proteome</keyword>
<name>A0A3A5MP49_9MICO</name>
<dbReference type="GO" id="GO:0003700">
    <property type="term" value="F:DNA-binding transcription factor activity"/>
    <property type="evidence" value="ECO:0007669"/>
    <property type="project" value="TreeGrafter"/>
</dbReference>
<dbReference type="EMBL" id="QZVS01000039">
    <property type="protein sequence ID" value="RJT91880.1"/>
    <property type="molecule type" value="Genomic_DNA"/>
</dbReference>
<dbReference type="InterPro" id="IPR036271">
    <property type="entry name" value="Tet_transcr_reg_TetR-rel_C_sf"/>
</dbReference>